<dbReference type="VEuPathDB" id="AmoebaDB:KM1_168470"/>
<sequence>MIPVSPKQSDKSQSTQFLYSPIYQNQPVSPFNGLSPNYGGYQSSPVQIVYVSEPQAKLLFVLGFIFCCLWPINACLYRHSTNKQIQQWVQLSILCFFLSLILFSLVIIFVVIGINYELFASLN</sequence>
<feature type="transmembrane region" description="Helical" evidence="1">
    <location>
        <begin position="58"/>
        <end position="76"/>
    </location>
</feature>
<dbReference type="OMA" id="SPNYEGY"/>
<dbReference type="VEuPathDB" id="AmoebaDB:EHI8A_101490"/>
<evidence type="ECO:0000313" key="3">
    <source>
        <dbReference type="Proteomes" id="UP000078387"/>
    </source>
</evidence>
<comment type="caution">
    <text evidence="2">The sequence shown here is derived from an EMBL/GenBank/DDBJ whole genome shotgun (WGS) entry which is preliminary data.</text>
</comment>
<dbReference type="AlphaFoldDB" id="A0A5K1USF5"/>
<gene>
    <name evidence="2" type="ORF">CL6EHI_048640</name>
</gene>
<dbReference type="VEuPathDB" id="AmoebaDB:EHI5A_094990"/>
<keyword evidence="1" id="KW-1133">Transmembrane helix</keyword>
<reference evidence="2 3" key="1">
    <citation type="submission" date="2016-05" db="EMBL/GenBank/DDBJ databases">
        <title>First whole genome sequencing of Entamoeba histolytica HM1:IMSS-clone-6.</title>
        <authorList>
            <person name="Mukherjee Avik.K."/>
            <person name="Izumyama S."/>
            <person name="Nakada-Tsukui K."/>
            <person name="Nozaki T."/>
        </authorList>
    </citation>
    <scope>NUCLEOTIDE SEQUENCE [LARGE SCALE GENOMIC DNA]</scope>
    <source>
        <strain evidence="2 3">HM1:IMSS clone 6</strain>
    </source>
</reference>
<proteinExistence type="predicted"/>
<dbReference type="PANTHER" id="PTHR34078">
    <property type="entry name" value="EXPRESSED PROTEIN"/>
    <property type="match status" value="1"/>
</dbReference>
<evidence type="ECO:0000313" key="2">
    <source>
        <dbReference type="EMBL" id="GAT95649.1"/>
    </source>
</evidence>
<keyword evidence="1" id="KW-0812">Transmembrane</keyword>
<dbReference type="EMBL" id="BDEQ01000001">
    <property type="protein sequence ID" value="GAT95649.1"/>
    <property type="molecule type" value="Genomic_DNA"/>
</dbReference>
<feature type="transmembrane region" description="Helical" evidence="1">
    <location>
        <begin position="88"/>
        <end position="114"/>
    </location>
</feature>
<evidence type="ECO:0000256" key="1">
    <source>
        <dbReference type="SAM" id="Phobius"/>
    </source>
</evidence>
<dbReference type="VEuPathDB" id="AmoebaDB:EHI7A_088350"/>
<dbReference type="PANTHER" id="PTHR34078:SF3">
    <property type="entry name" value="TRANSMEMBRANE PROTEIN"/>
    <property type="match status" value="1"/>
</dbReference>
<accession>A0A5K1USF5</accession>
<protein>
    <recommendedName>
        <fullName evidence="4">Transmembrane protein</fullName>
    </recommendedName>
</protein>
<keyword evidence="1" id="KW-0472">Membrane</keyword>
<evidence type="ECO:0008006" key="4">
    <source>
        <dbReference type="Google" id="ProtNLM"/>
    </source>
</evidence>
<dbReference type="VEuPathDB" id="AmoebaDB:EHI_048640"/>
<organism evidence="2 3">
    <name type="scientific">Entamoeba histolytica</name>
    <dbReference type="NCBI Taxonomy" id="5759"/>
    <lineage>
        <taxon>Eukaryota</taxon>
        <taxon>Amoebozoa</taxon>
        <taxon>Evosea</taxon>
        <taxon>Archamoebae</taxon>
        <taxon>Mastigamoebida</taxon>
        <taxon>Entamoebidae</taxon>
        <taxon>Entamoeba</taxon>
    </lineage>
</organism>
<dbReference type="Proteomes" id="UP000078387">
    <property type="component" value="Unassembled WGS sequence"/>
</dbReference>
<name>A0A5K1USF5_ENTHI</name>